<dbReference type="AlphaFoldDB" id="A0A940MW85"/>
<proteinExistence type="predicted"/>
<dbReference type="EMBL" id="JAGIZA010000003">
    <property type="protein sequence ID" value="MBP0492135.1"/>
    <property type="molecule type" value="Genomic_DNA"/>
</dbReference>
<sequence length="54" mass="6432">MSYADTAALPQAPKLGFKIEVKRSPPEPPDPEDRRPWWRRVWEAIRDFVRVDVR</sequence>
<protein>
    <submittedName>
        <fullName evidence="2">Uncharacterized protein</fullName>
    </submittedName>
</protein>
<dbReference type="Proteomes" id="UP000677537">
    <property type="component" value="Unassembled WGS sequence"/>
</dbReference>
<gene>
    <name evidence="2" type="ORF">J5Y10_05015</name>
</gene>
<accession>A0A940MW85</accession>
<evidence type="ECO:0000313" key="3">
    <source>
        <dbReference type="Proteomes" id="UP000677537"/>
    </source>
</evidence>
<evidence type="ECO:0000256" key="1">
    <source>
        <dbReference type="SAM" id="MobiDB-lite"/>
    </source>
</evidence>
<feature type="compositionally biased region" description="Basic and acidic residues" evidence="1">
    <location>
        <begin position="17"/>
        <end position="35"/>
    </location>
</feature>
<dbReference type="RefSeq" id="WP_209371394.1">
    <property type="nucleotide sequence ID" value="NZ_JAGIZA010000003.1"/>
</dbReference>
<name>A0A940MW85_9PROT</name>
<evidence type="ECO:0000313" key="2">
    <source>
        <dbReference type="EMBL" id="MBP0492135.1"/>
    </source>
</evidence>
<keyword evidence="3" id="KW-1185">Reference proteome</keyword>
<organism evidence="2 3">
    <name type="scientific">Roseomonas indoligenes</name>
    <dbReference type="NCBI Taxonomy" id="2820811"/>
    <lineage>
        <taxon>Bacteria</taxon>
        <taxon>Pseudomonadati</taxon>
        <taxon>Pseudomonadota</taxon>
        <taxon>Alphaproteobacteria</taxon>
        <taxon>Acetobacterales</taxon>
        <taxon>Roseomonadaceae</taxon>
        <taxon>Roseomonas</taxon>
    </lineage>
</organism>
<reference evidence="2" key="1">
    <citation type="submission" date="2021-03" db="EMBL/GenBank/DDBJ databases">
        <authorList>
            <person name="So Y."/>
        </authorList>
    </citation>
    <scope>NUCLEOTIDE SEQUENCE</scope>
    <source>
        <strain evidence="2">SG15</strain>
    </source>
</reference>
<comment type="caution">
    <text evidence="2">The sequence shown here is derived from an EMBL/GenBank/DDBJ whole genome shotgun (WGS) entry which is preliminary data.</text>
</comment>
<feature type="region of interest" description="Disordered" evidence="1">
    <location>
        <begin position="15"/>
        <end position="35"/>
    </location>
</feature>